<dbReference type="PANTHER" id="PTHR24366:SF96">
    <property type="entry name" value="LEUCINE RICH REPEAT CONTAINING 53"/>
    <property type="match status" value="1"/>
</dbReference>
<keyword evidence="2" id="KW-0677">Repeat</keyword>
<accession>A0A4C2E6E4</accession>
<feature type="region of interest" description="Disordered" evidence="3">
    <location>
        <begin position="1"/>
        <end position="24"/>
    </location>
</feature>
<feature type="region of interest" description="Disordered" evidence="3">
    <location>
        <begin position="243"/>
        <end position="268"/>
    </location>
</feature>
<dbReference type="PANTHER" id="PTHR24366">
    <property type="entry name" value="IG(IMMUNOGLOBULIN) AND LRR(LEUCINE RICH REPEAT) DOMAINS"/>
    <property type="match status" value="1"/>
</dbReference>
<dbReference type="InterPro" id="IPR003591">
    <property type="entry name" value="Leu-rich_rpt_typical-subtyp"/>
</dbReference>
<keyword evidence="1" id="KW-0433">Leucine-rich repeat</keyword>
<dbReference type="OrthoDB" id="1394818at2759"/>
<dbReference type="PROSITE" id="PS51450">
    <property type="entry name" value="LRR"/>
    <property type="match status" value="2"/>
</dbReference>
<evidence type="ECO:0000313" key="5">
    <source>
        <dbReference type="Proteomes" id="UP000301737"/>
    </source>
</evidence>
<dbReference type="InterPro" id="IPR019487">
    <property type="entry name" value="RAM_signalling_pathway_SOG2"/>
</dbReference>
<feature type="region of interest" description="Disordered" evidence="3">
    <location>
        <begin position="514"/>
        <end position="620"/>
    </location>
</feature>
<evidence type="ECO:0000256" key="3">
    <source>
        <dbReference type="SAM" id="MobiDB-lite"/>
    </source>
</evidence>
<proteinExistence type="predicted"/>
<dbReference type="AlphaFoldDB" id="A0A4C2E6E4"/>
<feature type="region of interest" description="Disordered" evidence="3">
    <location>
        <begin position="775"/>
        <end position="804"/>
    </location>
</feature>
<feature type="compositionally biased region" description="Low complexity" evidence="3">
    <location>
        <begin position="778"/>
        <end position="794"/>
    </location>
</feature>
<evidence type="ECO:0000256" key="1">
    <source>
        <dbReference type="ARBA" id="ARBA00022614"/>
    </source>
</evidence>
<dbReference type="InterPro" id="IPR001611">
    <property type="entry name" value="Leu-rich_rpt"/>
</dbReference>
<sequence length="850" mass="94773">METTSNTGMIYGATSVGPPSGTSRPVIKDKVTSTLRDHITRELLQQQHYEGSTIRLIEMGISEVPEADVKLLDSVERLSLRKNLISHLPSNICSLKSLRYLDLDSNVLREIPAVLMQCPTLEILDLSNNKIESLPNDVTPLWSENLKVLSLKNNNVGTIWEMSALAKLENLSVLEIEGNPLPKEELDLVKSYTPMTSGIAQEEYWAIALRRYLQSQTPPTILGSGNSTDPKMSRAAKRMGFISTSTSSDHSTPASPSPVSQFFSEGDYSSSSHNDSNVTFNSELYNHSKFNDYFKRLSILPEESHQHTGRQSSSISSSNEQHKLPHEELVIACRKLLFGFTECQQNIRKIASFCKEKSVAVNVVSLLYSVRSHIDNLVEVLEQVESKEHSQDRALIKLCITIITIFKQIIGQLRKHFRAFFEADDLCFIRMFYMTLLCSYNEIYNAWCFLNAEDAKFSKKRLIGRSLSSSVAHPLSGANGANSNSIFVPRTRSNTLQSKVAPIPFNGGVNNNMDPTHVGNSVSSPVSGAVTPTYPLNVQPNSRQLTPPPAISSNNASYNTSNSNSNVLSVPQASQVAVEPRHQEHSPRQYIPHSPKPKATESISESESESPSTSVSSASKNVDQQLYQTLRVVIKMVNVVYDQLTSMISNTARASTAGQQELTGNLLAKIRDLTDTCCQAMDLSKVLGERLNLLTSETVTSERFLTHGEKLKTWENINAFLKSIISILANTKVLMEGMPALNEIRPNLASLAKVTKDVTVVLDLSSYKGVSVLASQMQPSQHQHQHQHQYQQSHQHQHPYHQHPSLYQHGYHQQYAHQNPQQYLHEDHMHIPMMTPQATSALGKNPFEDM</sequence>
<evidence type="ECO:0000256" key="2">
    <source>
        <dbReference type="ARBA" id="ARBA00022737"/>
    </source>
</evidence>
<reference evidence="4 5" key="1">
    <citation type="submission" date="2019-01" db="EMBL/GenBank/DDBJ databases">
        <title>Draft Genome Sequencing of Zygosaccharomyces mellis Ca-7.</title>
        <authorList>
            <person name="Shiwa Y."/>
            <person name="Kanesaki Y."/>
            <person name="Ishige T."/>
            <person name="Mura K."/>
            <person name="Hori T."/>
            <person name="Tamura T."/>
        </authorList>
    </citation>
    <scope>NUCLEOTIDE SEQUENCE [LARGE SCALE GENOMIC DNA]</scope>
    <source>
        <strain evidence="4 5">Ca-7</strain>
    </source>
</reference>
<dbReference type="EMBL" id="BIMX01000002">
    <property type="protein sequence ID" value="GCE97548.1"/>
    <property type="molecule type" value="Genomic_DNA"/>
</dbReference>
<evidence type="ECO:0000313" key="4">
    <source>
        <dbReference type="EMBL" id="GCE97548.1"/>
    </source>
</evidence>
<organism evidence="4 5">
    <name type="scientific">Zygosaccharomyces mellis</name>
    <dbReference type="NCBI Taxonomy" id="42258"/>
    <lineage>
        <taxon>Eukaryota</taxon>
        <taxon>Fungi</taxon>
        <taxon>Dikarya</taxon>
        <taxon>Ascomycota</taxon>
        <taxon>Saccharomycotina</taxon>
        <taxon>Saccharomycetes</taxon>
        <taxon>Saccharomycetales</taxon>
        <taxon>Saccharomycetaceae</taxon>
        <taxon>Zygosaccharomyces</taxon>
    </lineage>
</organism>
<dbReference type="Proteomes" id="UP000301737">
    <property type="component" value="Unassembled WGS sequence"/>
</dbReference>
<feature type="compositionally biased region" description="Polar residues" evidence="3">
    <location>
        <begin position="534"/>
        <end position="545"/>
    </location>
</feature>
<protein>
    <submittedName>
        <fullName evidence="4">RAM signaling network component</fullName>
    </submittedName>
</protein>
<feature type="compositionally biased region" description="Polar residues" evidence="3">
    <location>
        <begin position="514"/>
        <end position="526"/>
    </location>
</feature>
<dbReference type="InterPro" id="IPR032675">
    <property type="entry name" value="LRR_dom_sf"/>
</dbReference>
<comment type="caution">
    <text evidence="4">The sequence shown here is derived from an EMBL/GenBank/DDBJ whole genome shotgun (WGS) entry which is preliminary data.</text>
</comment>
<dbReference type="SUPFAM" id="SSF52075">
    <property type="entry name" value="Outer arm dynein light chain 1"/>
    <property type="match status" value="1"/>
</dbReference>
<dbReference type="Gene3D" id="3.80.10.10">
    <property type="entry name" value="Ribonuclease Inhibitor"/>
    <property type="match status" value="1"/>
</dbReference>
<dbReference type="Pfam" id="PF13855">
    <property type="entry name" value="LRR_8"/>
    <property type="match status" value="1"/>
</dbReference>
<dbReference type="Pfam" id="PF10428">
    <property type="entry name" value="SOG2"/>
    <property type="match status" value="1"/>
</dbReference>
<feature type="compositionally biased region" description="Low complexity" evidence="3">
    <location>
        <begin position="552"/>
        <end position="566"/>
    </location>
</feature>
<name>A0A4C2E6E4_9SACH</name>
<keyword evidence="5" id="KW-1185">Reference proteome</keyword>
<feature type="compositionally biased region" description="Low complexity" evidence="3">
    <location>
        <begin position="601"/>
        <end position="619"/>
    </location>
</feature>
<dbReference type="SMART" id="SM00369">
    <property type="entry name" value="LRR_TYP"/>
    <property type="match status" value="3"/>
</dbReference>
<gene>
    <name evidence="4" type="primary">SOG2</name>
    <name evidence="4" type="ORF">ZYGM_003518</name>
</gene>